<gene>
    <name evidence="3" type="ORF">sS8_1690</name>
</gene>
<dbReference type="KEGG" id="mmai:sS8_1690"/>
<evidence type="ECO:0000259" key="2">
    <source>
        <dbReference type="Pfam" id="PF09835"/>
    </source>
</evidence>
<dbReference type="PANTHER" id="PTHR40547:SF1">
    <property type="entry name" value="SLL0298 PROTEIN"/>
    <property type="match status" value="1"/>
</dbReference>
<proteinExistence type="predicted"/>
<dbReference type="PANTHER" id="PTHR40547">
    <property type="entry name" value="SLL0298 PROTEIN"/>
    <property type="match status" value="1"/>
</dbReference>
<accession>A0A250KPY7</accession>
<keyword evidence="1" id="KW-0472">Membrane</keyword>
<keyword evidence="1" id="KW-0812">Transmembrane</keyword>
<evidence type="ECO:0000313" key="4">
    <source>
        <dbReference type="Proteomes" id="UP000266313"/>
    </source>
</evidence>
<protein>
    <recommendedName>
        <fullName evidence="2">DUF2062 domain-containing protein</fullName>
    </recommendedName>
</protein>
<sequence>MPKKFFKRYLPDSKKIKEIKALDFLGDKLHSPNLWHLNRRSVSRAFAIGLWAMYTPPLPWQQIIAAVLAIYFNANLPIAVALVWITNPLTWAPMYYFAYKVGALVMGQAAFSFDQFSELFTIEKALELGTPLLIGCAILMHVGALLGYFGIRFVWRRSVLHQLELRRFRNSPLSTAFMVRESYASYKKFLAHRLKHEKAGSAGLATKNTAKGRG</sequence>
<dbReference type="OrthoDB" id="9786029at2"/>
<reference evidence="3 4" key="1">
    <citation type="submission" date="2016-12" db="EMBL/GenBank/DDBJ databases">
        <title>Genome sequencing of Methylocaldum marinum.</title>
        <authorList>
            <person name="Takeuchi M."/>
            <person name="Kamagata Y."/>
            <person name="Hiraoka S."/>
            <person name="Oshima K."/>
            <person name="Hattori M."/>
            <person name="Iwasaki W."/>
        </authorList>
    </citation>
    <scope>NUCLEOTIDE SEQUENCE [LARGE SCALE GENOMIC DNA]</scope>
    <source>
        <strain evidence="3 4">S8</strain>
    </source>
</reference>
<evidence type="ECO:0000313" key="3">
    <source>
        <dbReference type="EMBL" id="BBA33647.1"/>
    </source>
</evidence>
<feature type="transmembrane region" description="Helical" evidence="1">
    <location>
        <begin position="97"/>
        <end position="116"/>
    </location>
</feature>
<dbReference type="Pfam" id="PF09835">
    <property type="entry name" value="DUF2062"/>
    <property type="match status" value="1"/>
</dbReference>
<dbReference type="Proteomes" id="UP000266313">
    <property type="component" value="Chromosome"/>
</dbReference>
<evidence type="ECO:0000256" key="1">
    <source>
        <dbReference type="SAM" id="Phobius"/>
    </source>
</evidence>
<dbReference type="EMBL" id="AP017928">
    <property type="protein sequence ID" value="BBA33647.1"/>
    <property type="molecule type" value="Genomic_DNA"/>
</dbReference>
<feature type="transmembrane region" description="Helical" evidence="1">
    <location>
        <begin position="128"/>
        <end position="151"/>
    </location>
</feature>
<dbReference type="RefSeq" id="WP_119629236.1">
    <property type="nucleotide sequence ID" value="NZ_AP017928.1"/>
</dbReference>
<name>A0A250KPY7_9GAMM</name>
<dbReference type="AlphaFoldDB" id="A0A250KPY7"/>
<organism evidence="3 4">
    <name type="scientific">Methylocaldum marinum</name>
    <dbReference type="NCBI Taxonomy" id="1432792"/>
    <lineage>
        <taxon>Bacteria</taxon>
        <taxon>Pseudomonadati</taxon>
        <taxon>Pseudomonadota</taxon>
        <taxon>Gammaproteobacteria</taxon>
        <taxon>Methylococcales</taxon>
        <taxon>Methylococcaceae</taxon>
        <taxon>Methylocaldum</taxon>
    </lineage>
</organism>
<feature type="domain" description="DUF2062" evidence="2">
    <location>
        <begin position="24"/>
        <end position="162"/>
    </location>
</feature>
<keyword evidence="1" id="KW-1133">Transmembrane helix</keyword>
<keyword evidence="4" id="KW-1185">Reference proteome</keyword>
<feature type="transmembrane region" description="Helical" evidence="1">
    <location>
        <begin position="63"/>
        <end position="85"/>
    </location>
</feature>
<dbReference type="InterPro" id="IPR018639">
    <property type="entry name" value="DUF2062"/>
</dbReference>